<name>A0A1H3VUN5_BIZPA</name>
<dbReference type="SUPFAM" id="SSF52540">
    <property type="entry name" value="P-loop containing nucleoside triphosphate hydrolases"/>
    <property type="match status" value="1"/>
</dbReference>
<keyword evidence="5" id="KW-0472">Membrane</keyword>
<keyword evidence="1" id="KW-0547">Nucleotide-binding</keyword>
<feature type="domain" description="DNA mismatch repair proteins mutS family" evidence="6">
    <location>
        <begin position="415"/>
        <end position="587"/>
    </location>
</feature>
<evidence type="ECO:0000313" key="7">
    <source>
        <dbReference type="EMBL" id="SDZ77944.1"/>
    </source>
</evidence>
<evidence type="ECO:0000256" key="4">
    <source>
        <dbReference type="SAM" id="Coils"/>
    </source>
</evidence>
<dbReference type="Proteomes" id="UP000198846">
    <property type="component" value="Unassembled WGS sequence"/>
</dbReference>
<feature type="coiled-coil region" evidence="4">
    <location>
        <begin position="253"/>
        <end position="280"/>
    </location>
</feature>
<accession>A0A1H3VUN5</accession>
<dbReference type="OrthoDB" id="9802448at2"/>
<keyword evidence="5" id="KW-1133">Transmembrane helix</keyword>
<feature type="transmembrane region" description="Helical" evidence="5">
    <location>
        <begin position="26"/>
        <end position="48"/>
    </location>
</feature>
<evidence type="ECO:0000256" key="2">
    <source>
        <dbReference type="ARBA" id="ARBA00022840"/>
    </source>
</evidence>
<dbReference type="RefSeq" id="WP_092131411.1">
    <property type="nucleotide sequence ID" value="NZ_FNQK01000002.1"/>
</dbReference>
<dbReference type="STRING" id="283786.SAMN04487990_10220"/>
<dbReference type="SUPFAM" id="SSF48334">
    <property type="entry name" value="DNA repair protein MutS, domain III"/>
    <property type="match status" value="1"/>
</dbReference>
<evidence type="ECO:0000259" key="6">
    <source>
        <dbReference type="SMART" id="SM00534"/>
    </source>
</evidence>
<dbReference type="GO" id="GO:0006298">
    <property type="term" value="P:mismatch repair"/>
    <property type="evidence" value="ECO:0007669"/>
    <property type="project" value="InterPro"/>
</dbReference>
<proteinExistence type="predicted"/>
<dbReference type="GO" id="GO:0140664">
    <property type="term" value="F:ATP-dependent DNA damage sensor activity"/>
    <property type="evidence" value="ECO:0007669"/>
    <property type="project" value="InterPro"/>
</dbReference>
<evidence type="ECO:0000256" key="1">
    <source>
        <dbReference type="ARBA" id="ARBA00022741"/>
    </source>
</evidence>
<gene>
    <name evidence="7" type="ORF">SAMN04487990_10220</name>
</gene>
<dbReference type="Pfam" id="PF00488">
    <property type="entry name" value="MutS_V"/>
    <property type="match status" value="1"/>
</dbReference>
<dbReference type="InterPro" id="IPR000432">
    <property type="entry name" value="DNA_mismatch_repair_MutS_C"/>
</dbReference>
<keyword evidence="8" id="KW-1185">Reference proteome</keyword>
<dbReference type="InterPro" id="IPR027417">
    <property type="entry name" value="P-loop_NTPase"/>
</dbReference>
<evidence type="ECO:0000313" key="8">
    <source>
        <dbReference type="Proteomes" id="UP000198846"/>
    </source>
</evidence>
<dbReference type="Gene3D" id="1.10.1420.10">
    <property type="match status" value="1"/>
</dbReference>
<feature type="transmembrane region" description="Helical" evidence="5">
    <location>
        <begin position="209"/>
        <end position="230"/>
    </location>
</feature>
<dbReference type="AlphaFoldDB" id="A0A1H3VUN5"/>
<feature type="transmembrane region" description="Helical" evidence="5">
    <location>
        <begin position="54"/>
        <end position="73"/>
    </location>
</feature>
<dbReference type="PANTHER" id="PTHR11361:SF99">
    <property type="entry name" value="DNA MISMATCH REPAIR PROTEIN"/>
    <property type="match status" value="1"/>
</dbReference>
<dbReference type="EMBL" id="FNQK01000002">
    <property type="protein sequence ID" value="SDZ77944.1"/>
    <property type="molecule type" value="Genomic_DNA"/>
</dbReference>
<dbReference type="PANTHER" id="PTHR11361">
    <property type="entry name" value="DNA MISMATCH REPAIR PROTEIN MUTS FAMILY MEMBER"/>
    <property type="match status" value="1"/>
</dbReference>
<evidence type="ECO:0000256" key="3">
    <source>
        <dbReference type="ARBA" id="ARBA00023125"/>
    </source>
</evidence>
<dbReference type="InterPro" id="IPR045076">
    <property type="entry name" value="MutS"/>
</dbReference>
<keyword evidence="3" id="KW-0238">DNA-binding</keyword>
<protein>
    <submittedName>
        <fullName evidence="7">MutS domain V</fullName>
    </submittedName>
</protein>
<dbReference type="GO" id="GO:0030983">
    <property type="term" value="F:mismatched DNA binding"/>
    <property type="evidence" value="ECO:0007669"/>
    <property type="project" value="InterPro"/>
</dbReference>
<dbReference type="GO" id="GO:0005524">
    <property type="term" value="F:ATP binding"/>
    <property type="evidence" value="ECO:0007669"/>
    <property type="project" value="UniProtKB-KW"/>
</dbReference>
<keyword evidence="2" id="KW-0067">ATP-binding</keyword>
<keyword evidence="5" id="KW-0812">Transmembrane</keyword>
<dbReference type="InterPro" id="IPR036187">
    <property type="entry name" value="DNA_mismatch_repair_MutS_sf"/>
</dbReference>
<dbReference type="SMART" id="SM00534">
    <property type="entry name" value="MUTSac"/>
    <property type="match status" value="1"/>
</dbReference>
<dbReference type="GO" id="GO:0005829">
    <property type="term" value="C:cytosol"/>
    <property type="evidence" value="ECO:0007669"/>
    <property type="project" value="TreeGrafter"/>
</dbReference>
<dbReference type="Gene3D" id="3.40.50.300">
    <property type="entry name" value="P-loop containing nucleotide triphosphate hydrolases"/>
    <property type="match status" value="1"/>
</dbReference>
<sequence>MSEQNSFYTTNLKTYQYEVKSLYKKLTALSTARLFVFLATGTAVYFTFSTWQLAVGIAVLGIVIFLVLLNRYTNLKSKHQLKKALLAINEQELKIASGDFFDKNDGSAFQDPLHQYSLDIDLFGRGSFFQFIDRTSTADGALTLANALKANEVAGITKRQEAVKELSTKAHWRQHFQATAQLIKTESDIKDIKHWLHSQHPFLPKVMGWLPKVFAVSSLLILALGFTGIIGIEFVGYWLFAGLIVTGVYFKQINNLSSKVDKLRDTFRQYSELLKAIETESFTSELLQEKQQQIQLKDKKASAILRTFSKSLDALDNRNNIISALFGNGYFITDVKNAYAIEKWLGDYKNLVDDWFEVVSFFDAYNSFGNYAFNHQEFVYPEIVGASKTTKVTSLGHPMLDSKKRVDNTFEISNEQFFIITGANMAGKSTFLRTVSLHIVMANVGLPVCAISSHYHPVKLITSMRTSDSLTDDSSYFFSELTRLKYIVDAIETDQYFIILDEILKGTNSTDKAIGSRKFVEKLVASKATGIIATHDLSLCEIEKTLPEVKNYYFDAQIINDELYFDYTFKKGICQNMNASFLLKKMEII</sequence>
<keyword evidence="4" id="KW-0175">Coiled coil</keyword>
<evidence type="ECO:0000256" key="5">
    <source>
        <dbReference type="SAM" id="Phobius"/>
    </source>
</evidence>
<reference evidence="7 8" key="1">
    <citation type="submission" date="2016-10" db="EMBL/GenBank/DDBJ databases">
        <authorList>
            <person name="de Groot N.N."/>
        </authorList>
    </citation>
    <scope>NUCLEOTIDE SEQUENCE [LARGE SCALE GENOMIC DNA]</scope>
    <source>
        <strain evidence="7 8">DSM 23842</strain>
    </source>
</reference>
<organism evidence="7 8">
    <name type="scientific">Bizionia paragorgiae</name>
    <dbReference type="NCBI Taxonomy" id="283786"/>
    <lineage>
        <taxon>Bacteria</taxon>
        <taxon>Pseudomonadati</taxon>
        <taxon>Bacteroidota</taxon>
        <taxon>Flavobacteriia</taxon>
        <taxon>Flavobacteriales</taxon>
        <taxon>Flavobacteriaceae</taxon>
        <taxon>Bizionia</taxon>
    </lineage>
</organism>